<dbReference type="Proteomes" id="UP000815325">
    <property type="component" value="Unassembled WGS sequence"/>
</dbReference>
<feature type="region of interest" description="Disordered" evidence="1">
    <location>
        <begin position="82"/>
        <end position="102"/>
    </location>
</feature>
<dbReference type="EMBL" id="MU069525">
    <property type="protein sequence ID" value="KAF5840047.1"/>
    <property type="molecule type" value="Genomic_DNA"/>
</dbReference>
<protein>
    <submittedName>
        <fullName evidence="2">Uncharacterized protein</fullName>
    </submittedName>
</protein>
<evidence type="ECO:0000313" key="3">
    <source>
        <dbReference type="Proteomes" id="UP000815325"/>
    </source>
</evidence>
<comment type="caution">
    <text evidence="2">The sequence shown here is derived from an EMBL/GenBank/DDBJ whole genome shotgun (WGS) entry which is preliminary data.</text>
</comment>
<reference evidence="2" key="1">
    <citation type="submission" date="2017-08" db="EMBL/GenBank/DDBJ databases">
        <authorList>
            <person name="Polle J.E."/>
            <person name="Barry K."/>
            <person name="Cushman J."/>
            <person name="Schmutz J."/>
            <person name="Tran D."/>
            <person name="Hathwaick L.T."/>
            <person name="Yim W.C."/>
            <person name="Jenkins J."/>
            <person name="Mckie-Krisberg Z.M."/>
            <person name="Prochnik S."/>
            <person name="Lindquist E."/>
            <person name="Dockter R.B."/>
            <person name="Adam C."/>
            <person name="Molina H."/>
            <person name="Bunkerborg J."/>
            <person name="Jin E."/>
            <person name="Buchheim M."/>
            <person name="Magnuson J."/>
        </authorList>
    </citation>
    <scope>NUCLEOTIDE SEQUENCE</scope>
    <source>
        <strain evidence="2">CCAP 19/18</strain>
    </source>
</reference>
<proteinExistence type="predicted"/>
<evidence type="ECO:0000256" key="1">
    <source>
        <dbReference type="SAM" id="MobiDB-lite"/>
    </source>
</evidence>
<keyword evidence="3" id="KW-1185">Reference proteome</keyword>
<sequence>MLGEGGVLYYVGEATPGLLQLLFQTATQPGLASLAVEASQELVSYYSHLKANEDPAWVPSLQDFYDALCNLGYRGVASAHGDQAHADHGAPPEGQPSASGQRAFDEAGCLEATVKLILGLTELLLCPTVTSYALAQLDECLDSLINSWGPGGSSVQQGSGSQESTQLKWKEVSVKVANGVSLIGSNHRARADALRQLPRCSSRKHLQQHMAVQLMTDVAAPWKEITLGKVEDFCRVPLQILRSLAPSPGNLCASVVNRETGKPDFQVLLTLFECVAYVLQPLIFQAECVDESQGALANEVYKYISTLANGLNKSRDGAAVKLRTLLVTMSNSLEFGMDLNAHELSHAGVTID</sequence>
<gene>
    <name evidence="2" type="ORF">DUNSADRAFT_17963</name>
</gene>
<evidence type="ECO:0000313" key="2">
    <source>
        <dbReference type="EMBL" id="KAF5840047.1"/>
    </source>
</evidence>
<name>A0ABQ7GZQ3_DUNSA</name>
<organism evidence="2 3">
    <name type="scientific">Dunaliella salina</name>
    <name type="common">Green alga</name>
    <name type="synonym">Protococcus salinus</name>
    <dbReference type="NCBI Taxonomy" id="3046"/>
    <lineage>
        <taxon>Eukaryota</taxon>
        <taxon>Viridiplantae</taxon>
        <taxon>Chlorophyta</taxon>
        <taxon>core chlorophytes</taxon>
        <taxon>Chlorophyceae</taxon>
        <taxon>CS clade</taxon>
        <taxon>Chlamydomonadales</taxon>
        <taxon>Dunaliellaceae</taxon>
        <taxon>Dunaliella</taxon>
    </lineage>
</organism>
<accession>A0ABQ7GZQ3</accession>